<feature type="signal peptide" evidence="1">
    <location>
        <begin position="1"/>
        <end position="23"/>
    </location>
</feature>
<dbReference type="CDD" id="cd00028">
    <property type="entry name" value="B_lectin"/>
    <property type="match status" value="1"/>
</dbReference>
<dbReference type="PDBsum" id="1XD5"/>
<feature type="disulfide bond" evidence="4">
    <location>
        <begin position="57"/>
        <end position="80"/>
    </location>
</feature>
<evidence type="ECO:0000259" key="2">
    <source>
        <dbReference type="PROSITE" id="PS50927"/>
    </source>
</evidence>
<dbReference type="SMR" id="Q9AXZ2"/>
<dbReference type="EvolutionaryTrace" id="Q9AXZ2"/>
<keyword evidence="1" id="KW-0732">Signal</keyword>
<evidence type="ECO:0000313" key="3">
    <source>
        <dbReference type="EMBL" id="AAG52664.2"/>
    </source>
</evidence>
<keyword evidence="4" id="KW-0002">3D-structure</keyword>
<dbReference type="SMART" id="SM00108">
    <property type="entry name" value="B_lectin"/>
    <property type="match status" value="1"/>
</dbReference>
<feature type="chain" id="PRO_5004325988" evidence="1">
    <location>
        <begin position="24"/>
        <end position="179"/>
    </location>
</feature>
<dbReference type="UniLectin" id="Q9AXZ2"/>
<sequence length="179" mass="19131" precursor="true">MAASASTAVILFFAVTTMMSLSAIPAFASDRLNSGHQLDTGGSLAQGGYLFIIQNDCNLVLYDNNRAVWASGTNGKASGCVLKMQNDGNLVIYSGSRAIWASNTNRQNGNYYLILQRDRNVVIYDNSNNAIWATHTNVGNAEITAIPHSNGTAAASGAAQNKVNELYISMYSRSKRIAG</sequence>
<protein>
    <submittedName>
        <fullName evidence="3">Antifungal protein</fullName>
    </submittedName>
</protein>
<dbReference type="AlphaFoldDB" id="Q9AXZ2"/>
<dbReference type="PDB" id="1XD5">
    <property type="method" value="X-ray"/>
    <property type="resolution" value="2.00 A"/>
    <property type="chains" value="A/B/C/D=29-140"/>
</dbReference>
<dbReference type="SUPFAM" id="SSF51110">
    <property type="entry name" value="alpha-D-mannose-specific plant lectins"/>
    <property type="match status" value="1"/>
</dbReference>
<organism evidence="3">
    <name type="scientific">Gastrodia elata</name>
    <dbReference type="NCBI Taxonomy" id="91201"/>
    <lineage>
        <taxon>Eukaryota</taxon>
        <taxon>Viridiplantae</taxon>
        <taxon>Streptophyta</taxon>
        <taxon>Embryophyta</taxon>
        <taxon>Tracheophyta</taxon>
        <taxon>Spermatophyta</taxon>
        <taxon>Magnoliopsida</taxon>
        <taxon>Liliopsida</taxon>
        <taxon>Asparagales</taxon>
        <taxon>Orchidaceae</taxon>
        <taxon>Epidendroideae</taxon>
        <taxon>Gastrodieae</taxon>
        <taxon>Gastrodia</taxon>
    </lineage>
</organism>
<dbReference type="InterPro" id="IPR036426">
    <property type="entry name" value="Bulb-type_lectin_dom_sf"/>
</dbReference>
<reference evidence="3" key="2">
    <citation type="submission" date="2005-07" db="EMBL/GenBank/DDBJ databases">
        <title>Purification, in Vitro Activity and cDNA Cloning of Gastrodia Antifungal Protein (GAFP) from Gastrodia (Gastrodia elata).</title>
        <authorList>
            <person name="Wang Y."/>
            <person name="Li W."/>
            <person name="Guo S."/>
        </authorList>
    </citation>
    <scope>NUCLEOTIDE SEQUENCE</scope>
    <source>
        <tissue evidence="3">Secondary corm</tissue>
    </source>
</reference>
<evidence type="ECO:0000256" key="1">
    <source>
        <dbReference type="SAM" id="SignalP"/>
    </source>
</evidence>
<dbReference type="EMBL" id="AF225410">
    <property type="protein sequence ID" value="AAG52664.2"/>
    <property type="molecule type" value="mRNA"/>
</dbReference>
<dbReference type="PROSITE" id="PS50927">
    <property type="entry name" value="BULB_LECTIN"/>
    <property type="match status" value="1"/>
</dbReference>
<dbReference type="InterPro" id="IPR001480">
    <property type="entry name" value="Bulb-type_lectin_dom"/>
</dbReference>
<dbReference type="GO" id="GO:0051707">
    <property type="term" value="P:response to other organism"/>
    <property type="evidence" value="ECO:0007669"/>
    <property type="project" value="UniProtKB-ARBA"/>
</dbReference>
<accession>Q9AXZ2</accession>
<evidence type="ECO:0007829" key="4">
    <source>
        <dbReference type="PDB" id="1XD5"/>
    </source>
</evidence>
<dbReference type="Gene3D" id="2.90.10.10">
    <property type="entry name" value="Bulb-type lectin domain"/>
    <property type="match status" value="1"/>
</dbReference>
<name>Q9AXZ2_9ASPA</name>
<reference evidence="4" key="1">
    <citation type="journal article" date="2005" name="J. Biol. Chem.">
        <title>Structural mechanism governing the quaternary organization of monocot mannose-binding lectin revealed by the novel monomeric structure of an orchid lectin.</title>
        <authorList>
            <person name="Liu W."/>
            <person name="Yang N."/>
            <person name="Ding J."/>
            <person name="Huang R.H."/>
            <person name="Hu Z."/>
            <person name="Wang D.C."/>
        </authorList>
    </citation>
    <scope>X-RAY CRYSTALLOGRAPHY (2.00 ANGSTROMS) OF 29-140</scope>
    <scope>DISULFIDE BONDS</scope>
</reference>
<proteinExistence type="evidence at protein level"/>
<feature type="domain" description="Bulb-type lectin" evidence="2">
    <location>
        <begin position="29"/>
        <end position="136"/>
    </location>
</feature>